<evidence type="ECO:0000313" key="2">
    <source>
        <dbReference type="Proteomes" id="UP000250235"/>
    </source>
</evidence>
<protein>
    <submittedName>
        <fullName evidence="1">Uncharacterized protein</fullName>
    </submittedName>
</protein>
<accession>A0A2Z6ZU87</accession>
<gene>
    <name evidence="1" type="ORF">F511_46158</name>
</gene>
<reference evidence="1 2" key="1">
    <citation type="journal article" date="2015" name="Proc. Natl. Acad. Sci. U.S.A.">
        <title>The resurrection genome of Boea hygrometrica: A blueprint for survival of dehydration.</title>
        <authorList>
            <person name="Xiao L."/>
            <person name="Yang G."/>
            <person name="Zhang L."/>
            <person name="Yang X."/>
            <person name="Zhao S."/>
            <person name="Ji Z."/>
            <person name="Zhou Q."/>
            <person name="Hu M."/>
            <person name="Wang Y."/>
            <person name="Chen M."/>
            <person name="Xu Y."/>
            <person name="Jin H."/>
            <person name="Xiao X."/>
            <person name="Hu G."/>
            <person name="Bao F."/>
            <person name="Hu Y."/>
            <person name="Wan P."/>
            <person name="Li L."/>
            <person name="Deng X."/>
            <person name="Kuang T."/>
            <person name="Xiang C."/>
            <person name="Zhu J.K."/>
            <person name="Oliver M.J."/>
            <person name="He Y."/>
        </authorList>
    </citation>
    <scope>NUCLEOTIDE SEQUENCE [LARGE SCALE GENOMIC DNA]</scope>
    <source>
        <strain evidence="2">cv. XS01</strain>
    </source>
</reference>
<dbReference type="Proteomes" id="UP000250235">
    <property type="component" value="Unassembled WGS sequence"/>
</dbReference>
<dbReference type="EMBL" id="KV090599">
    <property type="protein sequence ID" value="KZT76817.1"/>
    <property type="molecule type" value="Genomic_DNA"/>
</dbReference>
<keyword evidence="2" id="KW-1185">Reference proteome</keyword>
<sequence length="79" mass="8838">MVEVTVVPAEFLSVALIFGESWQQQVTVARAGEFCNSSDVVSVTYEDLLVLVRVEVAAGWLLLISRRACARALKWRRLD</sequence>
<evidence type="ECO:0000313" key="1">
    <source>
        <dbReference type="EMBL" id="KZT76817.1"/>
    </source>
</evidence>
<dbReference type="AlphaFoldDB" id="A0A2Z6ZU87"/>
<name>A0A2Z6ZU87_9LAMI</name>
<proteinExistence type="predicted"/>
<organism evidence="1 2">
    <name type="scientific">Dorcoceras hygrometricum</name>
    <dbReference type="NCBI Taxonomy" id="472368"/>
    <lineage>
        <taxon>Eukaryota</taxon>
        <taxon>Viridiplantae</taxon>
        <taxon>Streptophyta</taxon>
        <taxon>Embryophyta</taxon>
        <taxon>Tracheophyta</taxon>
        <taxon>Spermatophyta</taxon>
        <taxon>Magnoliopsida</taxon>
        <taxon>eudicotyledons</taxon>
        <taxon>Gunneridae</taxon>
        <taxon>Pentapetalae</taxon>
        <taxon>asterids</taxon>
        <taxon>lamiids</taxon>
        <taxon>Lamiales</taxon>
        <taxon>Gesneriaceae</taxon>
        <taxon>Didymocarpoideae</taxon>
        <taxon>Trichosporeae</taxon>
        <taxon>Loxocarpinae</taxon>
        <taxon>Dorcoceras</taxon>
    </lineage>
</organism>